<reference evidence="1 2" key="1">
    <citation type="journal article" date="2022" name="bioRxiv">
        <title>The genome of the oomycete Peronosclerospora sorghi, a cosmopolitan pathogen of maize and sorghum, is inflated with dispersed pseudogenes.</title>
        <authorList>
            <person name="Fletcher K."/>
            <person name="Martin F."/>
            <person name="Isakeit T."/>
            <person name="Cavanaugh K."/>
            <person name="Magill C."/>
            <person name="Michelmore R."/>
        </authorList>
    </citation>
    <scope>NUCLEOTIDE SEQUENCE [LARGE SCALE GENOMIC DNA]</scope>
    <source>
        <strain evidence="1">P6</strain>
    </source>
</reference>
<accession>A0ACC0WN62</accession>
<evidence type="ECO:0000313" key="2">
    <source>
        <dbReference type="Proteomes" id="UP001163321"/>
    </source>
</evidence>
<evidence type="ECO:0000313" key="1">
    <source>
        <dbReference type="EMBL" id="KAI9920320.1"/>
    </source>
</evidence>
<sequence length="99" mass="11195">MSNNLKLLVQKAFVRPVLLHLIGILAPICDIKVEGVKIFTDTPTTSYRYAMTLNMKGKIATEDYVNLANTIPNASLMDYLSVSKFFISEMRRELVKEVV</sequence>
<protein>
    <submittedName>
        <fullName evidence="1">Uncharacterized protein</fullName>
    </submittedName>
</protein>
<dbReference type="Proteomes" id="UP001163321">
    <property type="component" value="Chromosome 10"/>
</dbReference>
<organism evidence="1 2">
    <name type="scientific">Peronosclerospora sorghi</name>
    <dbReference type="NCBI Taxonomy" id="230839"/>
    <lineage>
        <taxon>Eukaryota</taxon>
        <taxon>Sar</taxon>
        <taxon>Stramenopiles</taxon>
        <taxon>Oomycota</taxon>
        <taxon>Peronosporomycetes</taxon>
        <taxon>Peronosporales</taxon>
        <taxon>Peronosporaceae</taxon>
        <taxon>Peronosclerospora</taxon>
    </lineage>
</organism>
<comment type="caution">
    <text evidence="1">The sequence shown here is derived from an EMBL/GenBank/DDBJ whole genome shotgun (WGS) entry which is preliminary data.</text>
</comment>
<proteinExistence type="predicted"/>
<name>A0ACC0WN62_9STRA</name>
<dbReference type="EMBL" id="CM047589">
    <property type="protein sequence ID" value="KAI9920320.1"/>
    <property type="molecule type" value="Genomic_DNA"/>
</dbReference>
<keyword evidence="2" id="KW-1185">Reference proteome</keyword>
<gene>
    <name evidence="1" type="ORF">PsorP6_015885</name>
</gene>